<dbReference type="PIRSF" id="PIRSF017804">
    <property type="entry name" value="Secretion_EccD1"/>
    <property type="match status" value="1"/>
</dbReference>
<feature type="domain" description="EccD-like transmembrane" evidence="8">
    <location>
        <begin position="126"/>
        <end position="448"/>
    </location>
</feature>
<dbReference type="EMBL" id="LQPN01000014">
    <property type="protein sequence ID" value="ORW52223.1"/>
    <property type="molecule type" value="Genomic_DNA"/>
</dbReference>
<evidence type="ECO:0000256" key="4">
    <source>
        <dbReference type="ARBA" id="ARBA00022692"/>
    </source>
</evidence>
<evidence type="ECO:0000256" key="7">
    <source>
        <dbReference type="SAM" id="Phobius"/>
    </source>
</evidence>
<evidence type="ECO:0000313" key="10">
    <source>
        <dbReference type="EMBL" id="ORW52223.1"/>
    </source>
</evidence>
<proteinExistence type="inferred from homology"/>
<feature type="transmembrane region" description="Helical" evidence="7">
    <location>
        <begin position="362"/>
        <end position="379"/>
    </location>
</feature>
<evidence type="ECO:0000259" key="8">
    <source>
        <dbReference type="Pfam" id="PF19053"/>
    </source>
</evidence>
<dbReference type="Gene3D" id="3.10.20.90">
    <property type="entry name" value="Phosphatidylinositol 3-kinase Catalytic Subunit, Chain A, domain 1"/>
    <property type="match status" value="1"/>
</dbReference>
<evidence type="ECO:0000256" key="1">
    <source>
        <dbReference type="ARBA" id="ARBA00004651"/>
    </source>
</evidence>
<dbReference type="InterPro" id="IPR024962">
    <property type="entry name" value="YukD-like"/>
</dbReference>
<dbReference type="Proteomes" id="UP000193801">
    <property type="component" value="Unassembled WGS sequence"/>
</dbReference>
<reference evidence="9" key="3">
    <citation type="submission" date="2016-01" db="EMBL/GenBank/DDBJ databases">
        <authorList>
            <person name="Ana R.F.D.C."/>
            <person name="Tarcisio F."/>
            <person name="Maria L.L."/>
            <person name="Monica P."/>
            <person name="Wana L.O.D.C."/>
            <person name="Elisabetta G."/>
            <person name="Jeann R.D.C.B."/>
            <person name="Veronica D.S."/>
            <person name="Karla V.B.L."/>
            <person name="Roberto B."/>
            <person name="Antonella G."/>
            <person name="Anna F."/>
            <person name="Alessandro M."/>
            <person name="Pamela F."/>
            <person name="Francesca D.L."/>
            <person name="Giulia F.S."/>
            <person name="Sara T."/>
            <person name="Fabio R."/>
            <person name="Olivier J."/>
            <person name="Nicola S."/>
            <person name="Enrico T."/>
        </authorList>
    </citation>
    <scope>NUCLEOTIDE SEQUENCE</scope>
    <source>
        <strain evidence="9">FI-07156</strain>
    </source>
</reference>
<keyword evidence="12" id="KW-1185">Reference proteome</keyword>
<dbReference type="NCBIfam" id="TIGR03920">
    <property type="entry name" value="T7SS_EccD"/>
    <property type="match status" value="1"/>
</dbReference>
<feature type="transmembrane region" description="Helical" evidence="7">
    <location>
        <begin position="182"/>
        <end position="204"/>
    </location>
</feature>
<evidence type="ECO:0000256" key="5">
    <source>
        <dbReference type="ARBA" id="ARBA00022989"/>
    </source>
</evidence>
<reference evidence="11 12" key="1">
    <citation type="journal article" date="2015" name="Emerg. Microbes Infect.">
        <title>Characterization of 17 strains belonging to the Mycobacterium simiae complex and description of Mycobacterium paraense sp. nov.</title>
        <authorList>
            <person name="Fusco da Costa A.R."/>
            <person name="Fedrizzi T."/>
            <person name="Lopes M.L."/>
            <person name="Pecorari M."/>
            <person name="Oliveira da Costa W.L."/>
            <person name="Giacobazzi E."/>
            <person name="da Costa Bahia J.R."/>
            <person name="De Sanctis V."/>
            <person name="Batista Lima K.V."/>
            <person name="Bertorelli R."/>
            <person name="Grottola A."/>
            <person name="Fabio A."/>
            <person name="Mariottini A."/>
            <person name="Ferretti P."/>
            <person name="Di Leva F."/>
            <person name="Fregni Serpini G."/>
            <person name="Tagliazucchi S."/>
            <person name="Rumpianesi F."/>
            <person name="Jousson O."/>
            <person name="Segata N."/>
            <person name="Tortoli E."/>
        </authorList>
    </citation>
    <scope>NUCLEOTIDE SEQUENCE [LARGE SCALE GENOMIC DNA]</scope>
    <source>
        <strain evidence="9 12">FI-07156</strain>
        <strain evidence="10 11">IEC33</strain>
    </source>
</reference>
<comment type="subcellular location">
    <subcellularLocation>
        <location evidence="1">Cell membrane</location>
        <topology evidence="1">Multi-pass membrane protein</topology>
    </subcellularLocation>
</comment>
<accession>A0A1X2ALH1</accession>
<keyword evidence="5 7" id="KW-1133">Transmembrane helix</keyword>
<keyword evidence="6 7" id="KW-0472">Membrane</keyword>
<dbReference type="GO" id="GO:0005886">
    <property type="term" value="C:plasma membrane"/>
    <property type="evidence" value="ECO:0007669"/>
    <property type="project" value="UniProtKB-SubCell"/>
</dbReference>
<feature type="transmembrane region" description="Helical" evidence="7">
    <location>
        <begin position="264"/>
        <end position="288"/>
    </location>
</feature>
<evidence type="ECO:0000313" key="9">
    <source>
        <dbReference type="EMBL" id="ORW33868.1"/>
    </source>
</evidence>
<feature type="transmembrane region" description="Helical" evidence="7">
    <location>
        <begin position="426"/>
        <end position="445"/>
    </location>
</feature>
<organism evidence="10 11">
    <name type="scientific">Mycobacterium paraense</name>
    <dbReference type="NCBI Taxonomy" id="767916"/>
    <lineage>
        <taxon>Bacteria</taxon>
        <taxon>Bacillati</taxon>
        <taxon>Actinomycetota</taxon>
        <taxon>Actinomycetes</taxon>
        <taxon>Mycobacteriales</taxon>
        <taxon>Mycobacteriaceae</taxon>
        <taxon>Mycobacterium</taxon>
        <taxon>Mycobacterium simiae complex</taxon>
    </lineage>
</organism>
<feature type="transmembrane region" description="Helical" evidence="7">
    <location>
        <begin position="210"/>
        <end position="228"/>
    </location>
</feature>
<dbReference type="EMBL" id="LQPK01000002">
    <property type="protein sequence ID" value="ORW33868.1"/>
    <property type="molecule type" value="Genomic_DNA"/>
</dbReference>
<evidence type="ECO:0000256" key="2">
    <source>
        <dbReference type="ARBA" id="ARBA00006162"/>
    </source>
</evidence>
<feature type="transmembrane region" description="Helical" evidence="7">
    <location>
        <begin position="157"/>
        <end position="175"/>
    </location>
</feature>
<comment type="similarity">
    <text evidence="2">Belongs to the EccD/Snm4 family.</text>
</comment>
<dbReference type="Proteomes" id="UP000193285">
    <property type="component" value="Unassembled WGS sequence"/>
</dbReference>
<dbReference type="InterPro" id="IPR044049">
    <property type="entry name" value="EccD_transm"/>
</dbReference>
<feature type="transmembrane region" description="Helical" evidence="7">
    <location>
        <begin position="309"/>
        <end position="333"/>
    </location>
</feature>
<gene>
    <name evidence="10" type="ORF">AWB90_03175</name>
    <name evidence="9" type="ORF">AWB91_06870</name>
</gene>
<feature type="transmembrane region" description="Helical" evidence="7">
    <location>
        <begin position="385"/>
        <end position="405"/>
    </location>
</feature>
<dbReference type="OrthoDB" id="4156660at2"/>
<dbReference type="STRING" id="767916.AWB91_06870"/>
<sequence length="451" mass="44812">MPGTDRGLRRVSVHAGGTAVDVALPADVPVAFLMPSIIDILDGRDDGASAEPVPRRYRLSRPGAAALSTSTTLAQHGVRDGEVLVLTESATPPPAPRCEDVAEAVSAVLDSTARPGSSLVRRQAIRLTGALAATVLTGIGGLTLIRNAFTAKATGEAVAVMVSAGLVAVLFARIANRTHGDALAGLTLSVIATACTAVAGYLAVPGVPGLPHAVLGAMTAAVTAVLALRLSGCGAVTLTALACVATIVAAAALVGLITAAPPHVIGSVSALTSLGLLALAARISIAIARLSPQLPPAPDLDAKAIRARTWLTSLLAAFACVAALGAVVTVLAAPHGPPRIVFGALTGVLLLLRVRRGDGRDAPLFATCGTAVIATTFVASGSCGAWTAATTAALAAAAMCLGFVASAASPSPSPVLRRTVDALEGLALVAMVPITCWVCGLYGAVRGLSLP</sequence>
<evidence type="ECO:0000256" key="6">
    <source>
        <dbReference type="ARBA" id="ARBA00023136"/>
    </source>
</evidence>
<evidence type="ECO:0000256" key="3">
    <source>
        <dbReference type="ARBA" id="ARBA00022475"/>
    </source>
</evidence>
<keyword evidence="3" id="KW-1003">Cell membrane</keyword>
<evidence type="ECO:0000313" key="11">
    <source>
        <dbReference type="Proteomes" id="UP000193285"/>
    </source>
</evidence>
<protein>
    <recommendedName>
        <fullName evidence="8">EccD-like transmembrane domain-containing protein</fullName>
    </recommendedName>
</protein>
<reference evidence="10" key="2">
    <citation type="submission" date="2016-01" db="EMBL/GenBank/DDBJ databases">
        <authorList>
            <person name="Oliw E.H."/>
        </authorList>
    </citation>
    <scope>NUCLEOTIDE SEQUENCE</scope>
    <source>
        <strain evidence="10">IEC33</strain>
    </source>
</reference>
<name>A0A1X2ALH1_9MYCO</name>
<feature type="transmembrane region" description="Helical" evidence="7">
    <location>
        <begin position="235"/>
        <end position="258"/>
    </location>
</feature>
<dbReference type="Pfam" id="PF19053">
    <property type="entry name" value="EccD"/>
    <property type="match status" value="1"/>
</dbReference>
<keyword evidence="4 7" id="KW-0812">Transmembrane</keyword>
<feature type="transmembrane region" description="Helical" evidence="7">
    <location>
        <begin position="124"/>
        <end position="145"/>
    </location>
</feature>
<dbReference type="InterPro" id="IPR006707">
    <property type="entry name" value="T7SS_EccD"/>
</dbReference>
<dbReference type="Pfam" id="PF08817">
    <property type="entry name" value="YukD"/>
    <property type="match status" value="1"/>
</dbReference>
<comment type="caution">
    <text evidence="10">The sequence shown here is derived from an EMBL/GenBank/DDBJ whole genome shotgun (WGS) entry which is preliminary data.</text>
</comment>
<dbReference type="AlphaFoldDB" id="A0A1X2ALH1"/>
<evidence type="ECO:0000313" key="12">
    <source>
        <dbReference type="Proteomes" id="UP000193801"/>
    </source>
</evidence>